<dbReference type="InterPro" id="IPR036890">
    <property type="entry name" value="HATPase_C_sf"/>
</dbReference>
<dbReference type="InterPro" id="IPR052023">
    <property type="entry name" value="Histidine_kinase_KdpD"/>
</dbReference>
<dbReference type="RefSeq" id="WP_220206094.1">
    <property type="nucleotide sequence ID" value="NZ_BNJK01000001.1"/>
</dbReference>
<evidence type="ECO:0000256" key="4">
    <source>
        <dbReference type="ARBA" id="ARBA00022553"/>
    </source>
</evidence>
<evidence type="ECO:0000259" key="14">
    <source>
        <dbReference type="PROSITE" id="PS50109"/>
    </source>
</evidence>
<evidence type="ECO:0000256" key="5">
    <source>
        <dbReference type="ARBA" id="ARBA00022679"/>
    </source>
</evidence>
<accession>A0A8J3IKE9</accession>
<dbReference type="InterPro" id="IPR029016">
    <property type="entry name" value="GAF-like_dom_sf"/>
</dbReference>
<keyword evidence="8" id="KW-0418">Kinase</keyword>
<dbReference type="Gene3D" id="1.20.120.620">
    <property type="entry name" value="Backbone structure of the membrane domain of e. Coli histidine kinase receptor kdpd"/>
    <property type="match status" value="1"/>
</dbReference>
<organism evidence="15 16">
    <name type="scientific">Reticulibacter mediterranei</name>
    <dbReference type="NCBI Taxonomy" id="2778369"/>
    <lineage>
        <taxon>Bacteria</taxon>
        <taxon>Bacillati</taxon>
        <taxon>Chloroflexota</taxon>
        <taxon>Ktedonobacteria</taxon>
        <taxon>Ktedonobacterales</taxon>
        <taxon>Reticulibacteraceae</taxon>
        <taxon>Reticulibacter</taxon>
    </lineage>
</organism>
<feature type="transmembrane region" description="Helical" evidence="13">
    <location>
        <begin position="21"/>
        <end position="42"/>
    </location>
</feature>
<dbReference type="PROSITE" id="PS50109">
    <property type="entry name" value="HIS_KIN"/>
    <property type="match status" value="1"/>
</dbReference>
<keyword evidence="4" id="KW-0597">Phosphoprotein</keyword>
<dbReference type="InterPro" id="IPR038318">
    <property type="entry name" value="KdpD_sf"/>
</dbReference>
<evidence type="ECO:0000256" key="3">
    <source>
        <dbReference type="ARBA" id="ARBA00012438"/>
    </source>
</evidence>
<evidence type="ECO:0000256" key="2">
    <source>
        <dbReference type="ARBA" id="ARBA00004141"/>
    </source>
</evidence>
<keyword evidence="16" id="KW-1185">Reference proteome</keyword>
<evidence type="ECO:0000256" key="10">
    <source>
        <dbReference type="ARBA" id="ARBA00022989"/>
    </source>
</evidence>
<evidence type="ECO:0000256" key="8">
    <source>
        <dbReference type="ARBA" id="ARBA00022777"/>
    </source>
</evidence>
<evidence type="ECO:0000256" key="7">
    <source>
        <dbReference type="ARBA" id="ARBA00022741"/>
    </source>
</evidence>
<dbReference type="GO" id="GO:0005886">
    <property type="term" value="C:plasma membrane"/>
    <property type="evidence" value="ECO:0007669"/>
    <property type="project" value="TreeGrafter"/>
</dbReference>
<dbReference type="SMART" id="SM00388">
    <property type="entry name" value="HisKA"/>
    <property type="match status" value="1"/>
</dbReference>
<evidence type="ECO:0000256" key="12">
    <source>
        <dbReference type="ARBA" id="ARBA00023136"/>
    </source>
</evidence>
<sequence>MSSRESLPPFEVRTAPRWQHSLLDSVLACSGCLLVTAAIAFWHLYPRIPNISIVYLLVIVGLASTRGRYSAILASVVAFLSFDFFIVPPVYTFVVYRIEEWIALFVFLVDALITSQLTVVLRRRAEQATQREHETHILYDLIRLTTHENSLEQQLHTITQAVVDVFSSWGIRDCVFLQPDQTGAMCVRSSAPHLREESSLSFDELAIAQVAMAHGRIIDLSNSFPSVRATLARFTHRLQLSRMEKGGTSSRSCLFIPLSMGQQVIGVIRLGIMDAAQHFLHGERPEEVPKYANASTAFFWAFLDQATALIEWARLRHENLSIELLQRTDALRAALLSSVSHDLRTPLTAIKASASSLLQEDVQWDEEVRRGFASSIEREVDRLNRLVGNLLDLSRIEDGALKPDKDRYPLPPLIYEVLDRLQPQLQGRVVQAELPTDLPPVELDYVMMDQVLTNLIENAVRYTPPVTPIEIRAQRSGDEIRLFVADRGSGIAPADRERIFDKFYRVLDKEHEDYSPAGSGLGLAVCRGIVEAHHGRIWATAREGGGTVFTIVLPIGSRERILL</sequence>
<dbReference type="Pfam" id="PF00512">
    <property type="entry name" value="HisKA"/>
    <property type="match status" value="1"/>
</dbReference>
<dbReference type="FunFam" id="3.30.565.10:FF:000006">
    <property type="entry name" value="Sensor histidine kinase WalK"/>
    <property type="match status" value="1"/>
</dbReference>
<dbReference type="InterPro" id="IPR004358">
    <property type="entry name" value="Sig_transdc_His_kin-like_C"/>
</dbReference>
<keyword evidence="10 13" id="KW-1133">Transmembrane helix</keyword>
<feature type="transmembrane region" description="Helical" evidence="13">
    <location>
        <begin position="101"/>
        <end position="121"/>
    </location>
</feature>
<proteinExistence type="predicted"/>
<evidence type="ECO:0000256" key="11">
    <source>
        <dbReference type="ARBA" id="ARBA00023012"/>
    </source>
</evidence>
<dbReference type="EMBL" id="BNJK01000001">
    <property type="protein sequence ID" value="GHO95418.1"/>
    <property type="molecule type" value="Genomic_DNA"/>
</dbReference>
<dbReference type="GO" id="GO:0000155">
    <property type="term" value="F:phosphorelay sensor kinase activity"/>
    <property type="evidence" value="ECO:0007669"/>
    <property type="project" value="InterPro"/>
</dbReference>
<evidence type="ECO:0000256" key="13">
    <source>
        <dbReference type="SAM" id="Phobius"/>
    </source>
</evidence>
<name>A0A8J3IKE9_9CHLR</name>
<dbReference type="GO" id="GO:0005524">
    <property type="term" value="F:ATP binding"/>
    <property type="evidence" value="ECO:0007669"/>
    <property type="project" value="UniProtKB-KW"/>
</dbReference>
<evidence type="ECO:0000313" key="15">
    <source>
        <dbReference type="EMBL" id="GHO95418.1"/>
    </source>
</evidence>
<comment type="subcellular location">
    <subcellularLocation>
        <location evidence="2">Membrane</location>
        <topology evidence="2">Multi-pass membrane protein</topology>
    </subcellularLocation>
</comment>
<dbReference type="InterPro" id="IPR003661">
    <property type="entry name" value="HisK_dim/P_dom"/>
</dbReference>
<dbReference type="PANTHER" id="PTHR45569:SF1">
    <property type="entry name" value="SENSOR PROTEIN KDPD"/>
    <property type="match status" value="1"/>
</dbReference>
<dbReference type="EC" id="2.7.13.3" evidence="3"/>
<feature type="domain" description="Histidine kinase" evidence="14">
    <location>
        <begin position="338"/>
        <end position="557"/>
    </location>
</feature>
<dbReference type="Gene3D" id="1.10.287.130">
    <property type="match status" value="1"/>
</dbReference>
<dbReference type="SUPFAM" id="SSF55781">
    <property type="entry name" value="GAF domain-like"/>
    <property type="match status" value="1"/>
</dbReference>
<keyword evidence="5" id="KW-0808">Transferase</keyword>
<dbReference type="Proteomes" id="UP000597444">
    <property type="component" value="Unassembled WGS sequence"/>
</dbReference>
<dbReference type="Gene3D" id="3.30.450.40">
    <property type="match status" value="1"/>
</dbReference>
<gene>
    <name evidence="15" type="ORF">KSF_054660</name>
</gene>
<dbReference type="Pfam" id="PF02518">
    <property type="entry name" value="HATPase_c"/>
    <property type="match status" value="1"/>
</dbReference>
<dbReference type="InterPro" id="IPR036097">
    <property type="entry name" value="HisK_dim/P_sf"/>
</dbReference>
<evidence type="ECO:0000313" key="16">
    <source>
        <dbReference type="Proteomes" id="UP000597444"/>
    </source>
</evidence>
<feature type="transmembrane region" description="Helical" evidence="13">
    <location>
        <begin position="72"/>
        <end position="95"/>
    </location>
</feature>
<dbReference type="SUPFAM" id="SSF55874">
    <property type="entry name" value="ATPase domain of HSP90 chaperone/DNA topoisomerase II/histidine kinase"/>
    <property type="match status" value="1"/>
</dbReference>
<reference evidence="15" key="1">
    <citation type="submission" date="2020-10" db="EMBL/GenBank/DDBJ databases">
        <title>Taxonomic study of unclassified bacteria belonging to the class Ktedonobacteria.</title>
        <authorList>
            <person name="Yabe S."/>
            <person name="Wang C.M."/>
            <person name="Zheng Y."/>
            <person name="Sakai Y."/>
            <person name="Cavaletti L."/>
            <person name="Monciardini P."/>
            <person name="Donadio S."/>
        </authorList>
    </citation>
    <scope>NUCLEOTIDE SEQUENCE</scope>
    <source>
        <strain evidence="15">ID150040</strain>
    </source>
</reference>
<dbReference type="InterPro" id="IPR005467">
    <property type="entry name" value="His_kinase_dom"/>
</dbReference>
<evidence type="ECO:0000256" key="6">
    <source>
        <dbReference type="ARBA" id="ARBA00022692"/>
    </source>
</evidence>
<comment type="catalytic activity">
    <reaction evidence="1">
        <text>ATP + protein L-histidine = ADP + protein N-phospho-L-histidine.</text>
        <dbReference type="EC" id="2.7.13.3"/>
    </reaction>
</comment>
<dbReference type="PANTHER" id="PTHR45569">
    <property type="entry name" value="SENSOR PROTEIN KDPD"/>
    <property type="match status" value="1"/>
</dbReference>
<keyword evidence="9" id="KW-0067">ATP-binding</keyword>
<dbReference type="SMART" id="SM00387">
    <property type="entry name" value="HATPase_c"/>
    <property type="match status" value="1"/>
</dbReference>
<dbReference type="FunFam" id="1.10.287.130:FF:000001">
    <property type="entry name" value="Two-component sensor histidine kinase"/>
    <property type="match status" value="1"/>
</dbReference>
<evidence type="ECO:0000256" key="9">
    <source>
        <dbReference type="ARBA" id="ARBA00022840"/>
    </source>
</evidence>
<dbReference type="CDD" id="cd00082">
    <property type="entry name" value="HisKA"/>
    <property type="match status" value="1"/>
</dbReference>
<protein>
    <recommendedName>
        <fullName evidence="3">histidine kinase</fullName>
        <ecNumber evidence="3">2.7.13.3</ecNumber>
    </recommendedName>
</protein>
<dbReference type="InterPro" id="IPR025201">
    <property type="entry name" value="KdpD_TM"/>
</dbReference>
<keyword evidence="11" id="KW-0902">Two-component regulatory system</keyword>
<dbReference type="Pfam" id="PF13493">
    <property type="entry name" value="DUF4118"/>
    <property type="match status" value="1"/>
</dbReference>
<dbReference type="SUPFAM" id="SSF47384">
    <property type="entry name" value="Homodimeric domain of signal transducing histidine kinase"/>
    <property type="match status" value="1"/>
</dbReference>
<comment type="caution">
    <text evidence="15">The sequence shown here is derived from an EMBL/GenBank/DDBJ whole genome shotgun (WGS) entry which is preliminary data.</text>
</comment>
<dbReference type="PRINTS" id="PR00344">
    <property type="entry name" value="BCTRLSENSOR"/>
</dbReference>
<dbReference type="InterPro" id="IPR003594">
    <property type="entry name" value="HATPase_dom"/>
</dbReference>
<dbReference type="AlphaFoldDB" id="A0A8J3IKE9"/>
<evidence type="ECO:0000256" key="1">
    <source>
        <dbReference type="ARBA" id="ARBA00000085"/>
    </source>
</evidence>
<keyword evidence="7" id="KW-0547">Nucleotide-binding</keyword>
<feature type="transmembrane region" description="Helical" evidence="13">
    <location>
        <begin position="48"/>
        <end position="65"/>
    </location>
</feature>
<keyword evidence="12 13" id="KW-0472">Membrane</keyword>
<dbReference type="Gene3D" id="3.30.565.10">
    <property type="entry name" value="Histidine kinase-like ATPase, C-terminal domain"/>
    <property type="match status" value="1"/>
</dbReference>
<keyword evidence="6 13" id="KW-0812">Transmembrane</keyword>